<reference evidence="2 3" key="1">
    <citation type="submission" date="2018-01" db="EMBL/GenBank/DDBJ databases">
        <title>Species boundaries and ecological features among Paraburkholderia terrae DSMZ17804T, P. hospita DSMZ17164T and P. caribensis DSMZ13236T.</title>
        <authorList>
            <person name="Pratama A.A."/>
        </authorList>
    </citation>
    <scope>NUCLEOTIDE SEQUENCE [LARGE SCALE GENOMIC DNA]</scope>
    <source>
        <strain evidence="2 3">DSM 17804</strain>
    </source>
</reference>
<dbReference type="EMBL" id="CP026113">
    <property type="protein sequence ID" value="AUT65087.1"/>
    <property type="molecule type" value="Genomic_DNA"/>
</dbReference>
<dbReference type="KEGG" id="pter:C2L65_36535"/>
<evidence type="ECO:0008006" key="4">
    <source>
        <dbReference type="Google" id="ProtNLM"/>
    </source>
</evidence>
<sequence>MISSRRLAAASALTLMLVSACSKSAGPSILGHWRAEHVEVYSLQLPIGPDVVVTSSEVRSPDTGASIAVTGIESKGDAATLEVPYGIGLKFFFDGPDRMYLKVPLIGRVYYRRVEESVSTSQSVAASSGVAAAGSQEMASPVAKLALSGLMSPAAQAASNSSGTVVQPAARVTTIPEKTTDGPGADQYNRALRAAGQGNLEVAIDDLDGAFKAGFRGFALLDTAPEITELRKDVRYQALVARYR</sequence>
<keyword evidence="1" id="KW-0732">Signal</keyword>
<dbReference type="AlphaFoldDB" id="A0A2I8EZN8"/>
<feature type="signal peptide" evidence="1">
    <location>
        <begin position="1"/>
        <end position="25"/>
    </location>
</feature>
<protein>
    <recommendedName>
        <fullName evidence="4">Lipoprotein</fullName>
    </recommendedName>
</protein>
<dbReference type="Proteomes" id="UP000243502">
    <property type="component" value="Chromosome 3"/>
</dbReference>
<dbReference type="PROSITE" id="PS51257">
    <property type="entry name" value="PROKAR_LIPOPROTEIN"/>
    <property type="match status" value="1"/>
</dbReference>
<name>A0A2I8EZN8_9BURK</name>
<organism evidence="2 3">
    <name type="scientific">Paraburkholderia terrae</name>
    <dbReference type="NCBI Taxonomy" id="311230"/>
    <lineage>
        <taxon>Bacteria</taxon>
        <taxon>Pseudomonadati</taxon>
        <taxon>Pseudomonadota</taxon>
        <taxon>Betaproteobacteria</taxon>
        <taxon>Burkholderiales</taxon>
        <taxon>Burkholderiaceae</taxon>
        <taxon>Paraburkholderia</taxon>
    </lineage>
</organism>
<proteinExistence type="predicted"/>
<feature type="chain" id="PRO_5014422588" description="Lipoprotein" evidence="1">
    <location>
        <begin position="26"/>
        <end position="244"/>
    </location>
</feature>
<gene>
    <name evidence="2" type="ORF">C2L65_36535</name>
</gene>
<evidence type="ECO:0000256" key="1">
    <source>
        <dbReference type="SAM" id="SignalP"/>
    </source>
</evidence>
<accession>A0A2I8EZN8</accession>
<evidence type="ECO:0000313" key="2">
    <source>
        <dbReference type="EMBL" id="AUT65087.1"/>
    </source>
</evidence>
<evidence type="ECO:0000313" key="3">
    <source>
        <dbReference type="Proteomes" id="UP000243502"/>
    </source>
</evidence>